<dbReference type="GO" id="GO:0003677">
    <property type="term" value="F:DNA binding"/>
    <property type="evidence" value="ECO:0007669"/>
    <property type="project" value="UniProtKB-KW"/>
</dbReference>
<keyword evidence="4" id="KW-1185">Reference proteome</keyword>
<dbReference type="InterPro" id="IPR001387">
    <property type="entry name" value="Cro/C1-type_HTH"/>
</dbReference>
<gene>
    <name evidence="3" type="ORF">P378_19380</name>
</gene>
<reference evidence="3 4" key="1">
    <citation type="submission" date="2013-09" db="EMBL/GenBank/DDBJ databases">
        <title>Biodegradation of hydrocarbons in the deep terrestrial subsurface : characterization of a microbial consortium composed of two Desulfotomaculum species originating from a deep geological formation.</title>
        <authorList>
            <person name="Aullo T."/>
            <person name="Berlendis S."/>
            <person name="Lascourreges J.-F."/>
            <person name="Dessort D."/>
            <person name="Saint-Laurent S."/>
            <person name="Schraauwers B."/>
            <person name="Mas J."/>
            <person name="Magot M."/>
            <person name="Ranchou-Peyruse A."/>
        </authorList>
    </citation>
    <scope>NUCLEOTIDE SEQUENCE [LARGE SCALE GENOMIC DNA]</scope>
    <source>
        <strain evidence="3 4">Bs107</strain>
    </source>
</reference>
<comment type="caution">
    <text evidence="3">The sequence shown here is derived from an EMBL/GenBank/DDBJ whole genome shotgun (WGS) entry which is preliminary data.</text>
</comment>
<dbReference type="Gene3D" id="1.10.260.40">
    <property type="entry name" value="lambda repressor-like DNA-binding domains"/>
    <property type="match status" value="1"/>
</dbReference>
<dbReference type="SMART" id="SM00530">
    <property type="entry name" value="HTH_XRE"/>
    <property type="match status" value="1"/>
</dbReference>
<evidence type="ECO:0000313" key="3">
    <source>
        <dbReference type="EMBL" id="PHJ36930.1"/>
    </source>
</evidence>
<name>A0A2C6LG62_9FIRM</name>
<proteinExistence type="predicted"/>
<accession>A0A2C6LG62</accession>
<evidence type="ECO:0000313" key="4">
    <source>
        <dbReference type="Proteomes" id="UP000222564"/>
    </source>
</evidence>
<dbReference type="CDD" id="cd00093">
    <property type="entry name" value="HTH_XRE"/>
    <property type="match status" value="1"/>
</dbReference>
<evidence type="ECO:0000256" key="1">
    <source>
        <dbReference type="ARBA" id="ARBA00023125"/>
    </source>
</evidence>
<dbReference type="AlphaFoldDB" id="A0A2C6LG62"/>
<dbReference type="PROSITE" id="PS50943">
    <property type="entry name" value="HTH_CROC1"/>
    <property type="match status" value="1"/>
</dbReference>
<dbReference type="EMBL" id="AWQQ01000134">
    <property type="protein sequence ID" value="PHJ36930.1"/>
    <property type="molecule type" value="Genomic_DNA"/>
</dbReference>
<evidence type="ECO:0000259" key="2">
    <source>
        <dbReference type="PROSITE" id="PS50943"/>
    </source>
</evidence>
<keyword evidence="1" id="KW-0238">DNA-binding</keyword>
<protein>
    <recommendedName>
        <fullName evidence="2">HTH cro/C1-type domain-containing protein</fullName>
    </recommendedName>
</protein>
<dbReference type="Proteomes" id="UP000222564">
    <property type="component" value="Unassembled WGS sequence"/>
</dbReference>
<dbReference type="PANTHER" id="PTHR46558:SF11">
    <property type="entry name" value="HTH-TYPE TRANSCRIPTIONAL REGULATOR XRE"/>
    <property type="match status" value="1"/>
</dbReference>
<dbReference type="InterPro" id="IPR010982">
    <property type="entry name" value="Lambda_DNA-bd_dom_sf"/>
</dbReference>
<dbReference type="SUPFAM" id="SSF47413">
    <property type="entry name" value="lambda repressor-like DNA-binding domains"/>
    <property type="match status" value="1"/>
</dbReference>
<sequence>MFGKRIKELRVQHNMTQSDLARLLKVSPSTIGMYEQGRRDPDTDTINFLADFFNVSADYLLGRTDIPNNVNDEPTPQELEKVLREANIAFDGAPLDEEDKEDVIEFVKVALRALKKRKREKAQEKATDHQ</sequence>
<dbReference type="Pfam" id="PF01381">
    <property type="entry name" value="HTH_3"/>
    <property type="match status" value="1"/>
</dbReference>
<organism evidence="3 4">
    <name type="scientific">Desulforamulus profundi</name>
    <dbReference type="NCBI Taxonomy" id="1383067"/>
    <lineage>
        <taxon>Bacteria</taxon>
        <taxon>Bacillati</taxon>
        <taxon>Bacillota</taxon>
        <taxon>Clostridia</taxon>
        <taxon>Eubacteriales</taxon>
        <taxon>Peptococcaceae</taxon>
        <taxon>Desulforamulus</taxon>
    </lineage>
</organism>
<feature type="domain" description="HTH cro/C1-type" evidence="2">
    <location>
        <begin position="6"/>
        <end position="60"/>
    </location>
</feature>
<dbReference type="PANTHER" id="PTHR46558">
    <property type="entry name" value="TRACRIPTIONAL REGULATORY PROTEIN-RELATED-RELATED"/>
    <property type="match status" value="1"/>
</dbReference>